<feature type="compositionally biased region" description="Basic and acidic residues" evidence="1">
    <location>
        <begin position="10"/>
        <end position="25"/>
    </location>
</feature>
<protein>
    <submittedName>
        <fullName evidence="2">Uncharacterized protein</fullName>
    </submittedName>
</protein>
<evidence type="ECO:0000313" key="2">
    <source>
        <dbReference type="EMBL" id="AJP77081.1"/>
    </source>
</evidence>
<dbReference type="EMBL" id="KP109680">
    <property type="protein sequence ID" value="AJP77081.1"/>
    <property type="molecule type" value="Genomic_DNA"/>
</dbReference>
<evidence type="ECO:0000256" key="1">
    <source>
        <dbReference type="SAM" id="MobiDB-lite"/>
    </source>
</evidence>
<dbReference type="SUPFAM" id="SSF51182">
    <property type="entry name" value="RmlC-like cupins"/>
    <property type="match status" value="1"/>
</dbReference>
<reference evidence="2" key="1">
    <citation type="journal article" date="2015" name="Antimicrob. Agents Chemother.">
        <title>The Soil Microbiota Harbors a Diversity of Carbapenem-Hydrolyzing ?-Lactamases of Potential Clinical Relevance.</title>
        <authorList>
            <person name="Gudeta D.D."/>
            <person name="Bortolaia V."/>
            <person name="Amos G."/>
            <person name="Wellington E.M."/>
            <person name="Brandt K.K."/>
            <person name="Poirel L."/>
            <person name="Nielsen J.B."/>
            <person name="Westh H."/>
            <person name="Guardabassi L."/>
        </authorList>
    </citation>
    <scope>NUCLEOTIDE SEQUENCE</scope>
    <source>
        <strain evidence="2">ALS-13</strain>
    </source>
</reference>
<feature type="region of interest" description="Disordered" evidence="1">
    <location>
        <begin position="1"/>
        <end position="39"/>
    </location>
</feature>
<proteinExistence type="predicted"/>
<dbReference type="AlphaFoldDB" id="A0A0C5L3A5"/>
<sequence>MAGPNTARGPDPHDQHIRRSAKSERAGQQLKDNLGSDPNYRELCAHSASNSVIHRQAGSRVMREIEWSMARTARPDELGLTRREQIAGMVSAFVAVALAGEVSAAKPARRMAARDWIDRQDELARTLKAGQVSPRAWMVEMERLSREIDVAELMAEVHAARLTASALPPTNDPRKRSVRFIDARGEPRRLAYAAALFDFAPGNVITPHGHRHMVSAHMIVGGRFRIRNFDRLRDERDAMIIRPTRDIVASTGTLSTMSAERDNIHWFVPQGGPARTFDVIISGLDPGQPDYDIKAIDPLGGKRLRDGSIVAPIMTFEAASAKYRATV</sequence>
<dbReference type="InterPro" id="IPR011051">
    <property type="entry name" value="RmlC_Cupin_sf"/>
</dbReference>
<accession>A0A0C5L3A5</accession>
<name>A0A0C5L3A5_9SPHN</name>
<organism evidence="2">
    <name type="scientific">Sphingomonas sp. ALS-13</name>
    <dbReference type="NCBI Taxonomy" id="1620224"/>
    <lineage>
        <taxon>Bacteria</taxon>
        <taxon>Pseudomonadati</taxon>
        <taxon>Pseudomonadota</taxon>
        <taxon>Alphaproteobacteria</taxon>
        <taxon>Sphingomonadales</taxon>
        <taxon>Sphingomonadaceae</taxon>
        <taxon>Sphingomonas</taxon>
    </lineage>
</organism>